<evidence type="ECO:0000313" key="3">
    <source>
        <dbReference type="Proteomes" id="UP000561726"/>
    </source>
</evidence>
<dbReference type="Proteomes" id="UP000561726">
    <property type="component" value="Unassembled WGS sequence"/>
</dbReference>
<dbReference type="RefSeq" id="WP_160175889.1">
    <property type="nucleotide sequence ID" value="NZ_JACHBQ010000001.1"/>
</dbReference>
<feature type="transmembrane region" description="Helical" evidence="1">
    <location>
        <begin position="6"/>
        <end position="31"/>
    </location>
</feature>
<comment type="caution">
    <text evidence="2">The sequence shown here is derived from an EMBL/GenBank/DDBJ whole genome shotgun (WGS) entry which is preliminary data.</text>
</comment>
<reference evidence="2 3" key="1">
    <citation type="submission" date="2020-08" db="EMBL/GenBank/DDBJ databases">
        <title>Sequencing the genomes of 1000 actinobacteria strains.</title>
        <authorList>
            <person name="Klenk H.-P."/>
        </authorList>
    </citation>
    <scope>NUCLEOTIDE SEQUENCE [LARGE SCALE GENOMIC DNA]</scope>
    <source>
        <strain evidence="2 3">DSM 21065</strain>
    </source>
</reference>
<evidence type="ECO:0000256" key="1">
    <source>
        <dbReference type="SAM" id="Phobius"/>
    </source>
</evidence>
<proteinExistence type="predicted"/>
<keyword evidence="1" id="KW-0472">Membrane</keyword>
<gene>
    <name evidence="2" type="ORF">BJ997_003565</name>
</gene>
<evidence type="ECO:0000313" key="2">
    <source>
        <dbReference type="EMBL" id="MBB5643017.1"/>
    </source>
</evidence>
<organism evidence="2 3">
    <name type="scientific">Cryobacterium roopkundense</name>
    <dbReference type="NCBI Taxonomy" id="1001240"/>
    <lineage>
        <taxon>Bacteria</taxon>
        <taxon>Bacillati</taxon>
        <taxon>Actinomycetota</taxon>
        <taxon>Actinomycetes</taxon>
        <taxon>Micrococcales</taxon>
        <taxon>Microbacteriaceae</taxon>
        <taxon>Cryobacterium</taxon>
    </lineage>
</organism>
<accession>A0A7W8ZZJ3</accession>
<name>A0A7W8ZZJ3_9MICO</name>
<dbReference type="AlphaFoldDB" id="A0A7W8ZZJ3"/>
<protein>
    <submittedName>
        <fullName evidence="2">Uncharacterized protein</fullName>
    </submittedName>
</protein>
<keyword evidence="1" id="KW-0812">Transmembrane</keyword>
<dbReference type="EMBL" id="JACHBQ010000001">
    <property type="protein sequence ID" value="MBB5643017.1"/>
    <property type="molecule type" value="Genomic_DNA"/>
</dbReference>
<keyword evidence="1" id="KW-1133">Transmembrane helix</keyword>
<sequence length="55" mass="6124">MDFGAFSWWNFWVIVQILVVVGILVALGLFVRWGRRKSAILAAGEPEQGHGPART</sequence>